<protein>
    <submittedName>
        <fullName evidence="1">Uncharacterized protein</fullName>
    </submittedName>
</protein>
<evidence type="ECO:0000313" key="2">
    <source>
        <dbReference type="Proteomes" id="UP000739538"/>
    </source>
</evidence>
<reference evidence="1" key="2">
    <citation type="journal article" date="2021" name="Microbiome">
        <title>Successional dynamics and alternative stable states in a saline activated sludge microbial community over 9 years.</title>
        <authorList>
            <person name="Wang Y."/>
            <person name="Ye J."/>
            <person name="Ju F."/>
            <person name="Liu L."/>
            <person name="Boyd J.A."/>
            <person name="Deng Y."/>
            <person name="Parks D.H."/>
            <person name="Jiang X."/>
            <person name="Yin X."/>
            <person name="Woodcroft B.J."/>
            <person name="Tyson G.W."/>
            <person name="Hugenholtz P."/>
            <person name="Polz M.F."/>
            <person name="Zhang T."/>
        </authorList>
    </citation>
    <scope>NUCLEOTIDE SEQUENCE</scope>
    <source>
        <strain evidence="1">HKST-UBA02</strain>
    </source>
</reference>
<dbReference type="AlphaFoldDB" id="A0A956SFW2"/>
<sequence>MFRSGTSGAGPNADGVLVVHGDTELVYTSDDSYCGLPLPEDCAGVNASGDSADPVVLQVLALFPETATPRVAGVTFGIAYDDCVQILDWSPCADFELPDANWPESGEGTAMTWLDVQTTVVQQVYWFAAYVEAPEVARFAVVPHPVQETVFADDSIPSILDAVAGLGSFGFYSPGDVPCRTGSGGCCLDAECLLIERELCFLRGGAYQGDGSTCDPNPCGPVPVFERSWGQVKAKFRE</sequence>
<accession>A0A956SFW2</accession>
<name>A0A956SFW2_UNCEI</name>
<evidence type="ECO:0000313" key="1">
    <source>
        <dbReference type="EMBL" id="MCA9757924.1"/>
    </source>
</evidence>
<gene>
    <name evidence="1" type="ORF">KDA27_19185</name>
</gene>
<proteinExistence type="predicted"/>
<comment type="caution">
    <text evidence="1">The sequence shown here is derived from an EMBL/GenBank/DDBJ whole genome shotgun (WGS) entry which is preliminary data.</text>
</comment>
<dbReference type="EMBL" id="JAGQHS010000129">
    <property type="protein sequence ID" value="MCA9757924.1"/>
    <property type="molecule type" value="Genomic_DNA"/>
</dbReference>
<organism evidence="1 2">
    <name type="scientific">Eiseniibacteriota bacterium</name>
    <dbReference type="NCBI Taxonomy" id="2212470"/>
    <lineage>
        <taxon>Bacteria</taxon>
        <taxon>Candidatus Eiseniibacteriota</taxon>
    </lineage>
</organism>
<dbReference type="Proteomes" id="UP000739538">
    <property type="component" value="Unassembled WGS sequence"/>
</dbReference>
<reference evidence="1" key="1">
    <citation type="submission" date="2020-04" db="EMBL/GenBank/DDBJ databases">
        <authorList>
            <person name="Zhang T."/>
        </authorList>
    </citation>
    <scope>NUCLEOTIDE SEQUENCE</scope>
    <source>
        <strain evidence="1">HKST-UBA02</strain>
    </source>
</reference>